<keyword evidence="6" id="KW-0472">Membrane</keyword>
<dbReference type="Gene3D" id="1.20.1600.10">
    <property type="entry name" value="Outer membrane efflux proteins (OEP)"/>
    <property type="match status" value="1"/>
</dbReference>
<dbReference type="InterPro" id="IPR051906">
    <property type="entry name" value="TolC-like"/>
</dbReference>
<dbReference type="EMBL" id="PPSL01000005">
    <property type="protein sequence ID" value="PQJ09854.1"/>
    <property type="molecule type" value="Genomic_DNA"/>
</dbReference>
<evidence type="ECO:0000256" key="5">
    <source>
        <dbReference type="ARBA" id="ARBA00022692"/>
    </source>
</evidence>
<keyword evidence="4" id="KW-1134">Transmembrane beta strand</keyword>
<dbReference type="GO" id="GO:0015288">
    <property type="term" value="F:porin activity"/>
    <property type="evidence" value="ECO:0007669"/>
    <property type="project" value="TreeGrafter"/>
</dbReference>
<dbReference type="OrthoDB" id="367883at2"/>
<evidence type="ECO:0000256" key="2">
    <source>
        <dbReference type="ARBA" id="ARBA00007613"/>
    </source>
</evidence>
<dbReference type="InterPro" id="IPR003423">
    <property type="entry name" value="OMP_efflux"/>
</dbReference>
<feature type="signal peptide" evidence="8">
    <location>
        <begin position="1"/>
        <end position="21"/>
    </location>
</feature>
<comment type="subcellular location">
    <subcellularLocation>
        <location evidence="1">Cell outer membrane</location>
    </subcellularLocation>
</comment>
<dbReference type="Proteomes" id="UP000239872">
    <property type="component" value="Unassembled WGS sequence"/>
</dbReference>
<dbReference type="GO" id="GO:0015562">
    <property type="term" value="F:efflux transmembrane transporter activity"/>
    <property type="evidence" value="ECO:0007669"/>
    <property type="project" value="InterPro"/>
</dbReference>
<reference evidence="9 10" key="1">
    <citation type="submission" date="2018-01" db="EMBL/GenBank/DDBJ databases">
        <title>A novel member of the phylum Bacteroidetes isolated from glacier ice.</title>
        <authorList>
            <person name="Liu Q."/>
            <person name="Xin Y.-H."/>
        </authorList>
    </citation>
    <scope>NUCLEOTIDE SEQUENCE [LARGE SCALE GENOMIC DNA]</scope>
    <source>
        <strain evidence="9 10">RB1R16</strain>
    </source>
</reference>
<gene>
    <name evidence="9" type="ORF">CJD36_018185</name>
</gene>
<keyword evidence="5" id="KW-0812">Transmembrane</keyword>
<accession>A0A2S7SSY8</accession>
<evidence type="ECO:0000313" key="10">
    <source>
        <dbReference type="Proteomes" id="UP000239872"/>
    </source>
</evidence>
<dbReference type="GO" id="GO:1990281">
    <property type="term" value="C:efflux pump complex"/>
    <property type="evidence" value="ECO:0007669"/>
    <property type="project" value="TreeGrafter"/>
</dbReference>
<name>A0A2S7SSY8_9BACT</name>
<keyword evidence="7" id="KW-0998">Cell outer membrane</keyword>
<evidence type="ECO:0000256" key="3">
    <source>
        <dbReference type="ARBA" id="ARBA00022448"/>
    </source>
</evidence>
<comment type="similarity">
    <text evidence="2">Belongs to the outer membrane factor (OMF) (TC 1.B.17) family.</text>
</comment>
<protein>
    <recommendedName>
        <fullName evidence="11">Transporter</fullName>
    </recommendedName>
</protein>
<proteinExistence type="inferred from homology"/>
<evidence type="ECO:0008006" key="11">
    <source>
        <dbReference type="Google" id="ProtNLM"/>
    </source>
</evidence>
<feature type="chain" id="PRO_5015540981" description="Transporter" evidence="8">
    <location>
        <begin position="22"/>
        <end position="454"/>
    </location>
</feature>
<evidence type="ECO:0000313" key="9">
    <source>
        <dbReference type="EMBL" id="PQJ09854.1"/>
    </source>
</evidence>
<keyword evidence="10" id="KW-1185">Reference proteome</keyword>
<dbReference type="GO" id="GO:0009279">
    <property type="term" value="C:cell outer membrane"/>
    <property type="evidence" value="ECO:0007669"/>
    <property type="project" value="UniProtKB-SubCell"/>
</dbReference>
<dbReference type="SUPFAM" id="SSF56954">
    <property type="entry name" value="Outer membrane efflux proteins (OEP)"/>
    <property type="match status" value="1"/>
</dbReference>
<keyword evidence="3" id="KW-0813">Transport</keyword>
<evidence type="ECO:0000256" key="8">
    <source>
        <dbReference type="SAM" id="SignalP"/>
    </source>
</evidence>
<dbReference type="Pfam" id="PF02321">
    <property type="entry name" value="OEP"/>
    <property type="match status" value="2"/>
</dbReference>
<evidence type="ECO:0000256" key="1">
    <source>
        <dbReference type="ARBA" id="ARBA00004442"/>
    </source>
</evidence>
<keyword evidence="8" id="KW-0732">Signal</keyword>
<dbReference type="PANTHER" id="PTHR30026:SF20">
    <property type="entry name" value="OUTER MEMBRANE PROTEIN TOLC"/>
    <property type="match status" value="1"/>
</dbReference>
<evidence type="ECO:0000256" key="4">
    <source>
        <dbReference type="ARBA" id="ARBA00022452"/>
    </source>
</evidence>
<sequence>MLYRTTLFLLLTFLLCNSTRAQLKGSNDTRHLPGSTDTTTYSYSLEQCISYALKNQPAVNQSRLDEEIAHANRSIALSGWLPQVIGGANLQHWLQLPTSFLPINGVSTPVHTGVANTSNPNIAATWNLFSNDVLLAAKAANTNIDLARATTRETRIQLVTDVSKAFYDILLSVERINVYKEDTARLRKNQQDAYHRYVSGISDKVDYKQATISLNNSMSQLKTASEEVKGKYAALKRLMGSPAEQKITVNFDTAVMMQGIYTDTDAVLHIERRVEYQQLQLVRKIQHLNTSYYKTNFIPTLSAFYNYNYQFQSKQFSDLYNQAYPNSYVGLQLSVPLFTGFKRLNNIHKSKLQEERIDWDEVNLKLAVYTEYQTSLAAYKSNLYNLKAQSENVAMAREVYNIVKLQYSEGIKAYLDVIVAESDLQESEINYLNALFQVLGSKVNLEKAMGEINP</sequence>
<evidence type="ECO:0000256" key="6">
    <source>
        <dbReference type="ARBA" id="ARBA00023136"/>
    </source>
</evidence>
<comment type="caution">
    <text evidence="9">The sequence shown here is derived from an EMBL/GenBank/DDBJ whole genome shotgun (WGS) entry which is preliminary data.</text>
</comment>
<dbReference type="PANTHER" id="PTHR30026">
    <property type="entry name" value="OUTER MEMBRANE PROTEIN TOLC"/>
    <property type="match status" value="1"/>
</dbReference>
<organism evidence="9 10">
    <name type="scientific">Flavipsychrobacter stenotrophus</name>
    <dbReference type="NCBI Taxonomy" id="2077091"/>
    <lineage>
        <taxon>Bacteria</taxon>
        <taxon>Pseudomonadati</taxon>
        <taxon>Bacteroidota</taxon>
        <taxon>Chitinophagia</taxon>
        <taxon>Chitinophagales</taxon>
        <taxon>Chitinophagaceae</taxon>
        <taxon>Flavipsychrobacter</taxon>
    </lineage>
</organism>
<dbReference type="AlphaFoldDB" id="A0A2S7SSY8"/>
<dbReference type="RefSeq" id="WP_105040626.1">
    <property type="nucleotide sequence ID" value="NZ_PPSL01000005.1"/>
</dbReference>
<evidence type="ECO:0000256" key="7">
    <source>
        <dbReference type="ARBA" id="ARBA00023237"/>
    </source>
</evidence>